<dbReference type="GO" id="GO:0016811">
    <property type="term" value="F:hydrolase activity, acting on carbon-nitrogen (but not peptide) bonds, in linear amides"/>
    <property type="evidence" value="ECO:0007669"/>
    <property type="project" value="UniProtKB-ARBA"/>
</dbReference>
<dbReference type="Proteomes" id="UP000320811">
    <property type="component" value="Unassembled WGS sequence"/>
</dbReference>
<dbReference type="Pfam" id="PF00795">
    <property type="entry name" value="CN_hydrolase"/>
    <property type="match status" value="1"/>
</dbReference>
<feature type="domain" description="CN hydrolase" evidence="3">
    <location>
        <begin position="39"/>
        <end position="281"/>
    </location>
</feature>
<keyword evidence="2" id="KW-1133">Transmembrane helix</keyword>
<organism evidence="4 5">
    <name type="scientific">Chitinophaga polysaccharea</name>
    <dbReference type="NCBI Taxonomy" id="1293035"/>
    <lineage>
        <taxon>Bacteria</taxon>
        <taxon>Pseudomonadati</taxon>
        <taxon>Bacteroidota</taxon>
        <taxon>Chitinophagia</taxon>
        <taxon>Chitinophagales</taxon>
        <taxon>Chitinophagaceae</taxon>
        <taxon>Chitinophaga</taxon>
    </lineage>
</organism>
<evidence type="ECO:0000313" key="4">
    <source>
        <dbReference type="EMBL" id="TWF32646.1"/>
    </source>
</evidence>
<dbReference type="PROSITE" id="PS50263">
    <property type="entry name" value="CN_HYDROLASE"/>
    <property type="match status" value="1"/>
</dbReference>
<dbReference type="InterPro" id="IPR036526">
    <property type="entry name" value="C-N_Hydrolase_sf"/>
</dbReference>
<gene>
    <name evidence="4" type="ORF">FHW36_11423</name>
</gene>
<keyword evidence="2" id="KW-0812">Transmembrane</keyword>
<dbReference type="InterPro" id="IPR003010">
    <property type="entry name" value="C-N_Hydrolase"/>
</dbReference>
<dbReference type="Gene3D" id="3.60.110.10">
    <property type="entry name" value="Carbon-nitrogen hydrolase"/>
    <property type="match status" value="1"/>
</dbReference>
<keyword evidence="1 4" id="KW-0378">Hydrolase</keyword>
<dbReference type="PANTHER" id="PTHR43674:SF2">
    <property type="entry name" value="BETA-UREIDOPROPIONASE"/>
    <property type="match status" value="1"/>
</dbReference>
<comment type="caution">
    <text evidence="4">The sequence shown here is derived from an EMBL/GenBank/DDBJ whole genome shotgun (WGS) entry which is preliminary data.</text>
</comment>
<evidence type="ECO:0000259" key="3">
    <source>
        <dbReference type="PROSITE" id="PS50263"/>
    </source>
</evidence>
<protein>
    <submittedName>
        <fullName evidence="4">Putative amidohydrolase</fullName>
    </submittedName>
</protein>
<evidence type="ECO:0000256" key="2">
    <source>
        <dbReference type="SAM" id="Phobius"/>
    </source>
</evidence>
<evidence type="ECO:0000256" key="1">
    <source>
        <dbReference type="ARBA" id="ARBA00022801"/>
    </source>
</evidence>
<proteinExistence type="predicted"/>
<dbReference type="SUPFAM" id="SSF56317">
    <property type="entry name" value="Carbon-nitrogen hydrolase"/>
    <property type="match status" value="1"/>
</dbReference>
<dbReference type="AlphaFoldDB" id="A0A561P3F3"/>
<name>A0A561P3F3_9BACT</name>
<feature type="transmembrane region" description="Helical" evidence="2">
    <location>
        <begin position="6"/>
        <end position="28"/>
    </location>
</feature>
<evidence type="ECO:0000313" key="5">
    <source>
        <dbReference type="Proteomes" id="UP000320811"/>
    </source>
</evidence>
<accession>A0A561P3F3</accession>
<keyword evidence="5" id="KW-1185">Reference proteome</keyword>
<dbReference type="PANTHER" id="PTHR43674">
    <property type="entry name" value="NITRILASE C965.09-RELATED"/>
    <property type="match status" value="1"/>
</dbReference>
<keyword evidence="2" id="KW-0472">Membrane</keyword>
<dbReference type="CDD" id="cd07197">
    <property type="entry name" value="nitrilase"/>
    <property type="match status" value="1"/>
</dbReference>
<sequence>MKSATLIFTFHFPLIGKYITLIELLLLFSKKIIAQTQHMKIALAAPPFPSSISDGLHWTAQLVKEAAGQNADIICFPESYLPGYPGMNTEERTPEKLQAALDEVCAIAKENGVAIIMPMDWYQPQGLLNLAWVISGTGEKLGYQTKNQLDPTEDNIWEPGTERSIFEVKGIKFGITICHEGFRYPESVRWAARQGAAVIFHPHFGGSNTNGPSPTEWGHKDNPYYEKAMMMRALENTIYFASVNYASRYPDSASAVIAPDGSCVAHAAYGQAGITVADIDPALATGLLAKRFKENLYR</sequence>
<dbReference type="InterPro" id="IPR050345">
    <property type="entry name" value="Aliph_Amidase/BUP"/>
</dbReference>
<reference evidence="4 5" key="1">
    <citation type="submission" date="2019-06" db="EMBL/GenBank/DDBJ databases">
        <title>Sorghum-associated microbial communities from plants grown in Nebraska, USA.</title>
        <authorList>
            <person name="Schachtman D."/>
        </authorList>
    </citation>
    <scope>NUCLEOTIDE SEQUENCE [LARGE SCALE GENOMIC DNA]</scope>
    <source>
        <strain evidence="4 5">1209</strain>
    </source>
</reference>
<dbReference type="EMBL" id="VIWO01000014">
    <property type="protein sequence ID" value="TWF32646.1"/>
    <property type="molecule type" value="Genomic_DNA"/>
</dbReference>